<dbReference type="RefSeq" id="WP_301813488.1">
    <property type="nucleotide sequence ID" value="NZ_JAUJZH010000021.1"/>
</dbReference>
<evidence type="ECO:0000256" key="1">
    <source>
        <dbReference type="SAM" id="SignalP"/>
    </source>
</evidence>
<feature type="chain" id="PRO_5045565852" description="Lipoprotein" evidence="1">
    <location>
        <begin position="22"/>
        <end position="152"/>
    </location>
</feature>
<name>A0ABT8S9V4_9BURK</name>
<accession>A0ABT8S9V4</accession>
<proteinExistence type="predicted"/>
<evidence type="ECO:0000313" key="2">
    <source>
        <dbReference type="EMBL" id="MDO1535693.1"/>
    </source>
</evidence>
<keyword evidence="3" id="KW-1185">Reference proteome</keyword>
<dbReference type="EMBL" id="JAUKVY010000021">
    <property type="protein sequence ID" value="MDO1535693.1"/>
    <property type="molecule type" value="Genomic_DNA"/>
</dbReference>
<comment type="caution">
    <text evidence="2">The sequence shown here is derived from an EMBL/GenBank/DDBJ whole genome shotgun (WGS) entry which is preliminary data.</text>
</comment>
<reference evidence="2" key="1">
    <citation type="submission" date="2023-06" db="EMBL/GenBank/DDBJ databases">
        <authorList>
            <person name="Jiang Y."/>
            <person name="Liu Q."/>
        </authorList>
    </citation>
    <scope>NUCLEOTIDE SEQUENCE</scope>
    <source>
        <strain evidence="2">CGMCC 1.12090</strain>
    </source>
</reference>
<feature type="signal peptide" evidence="1">
    <location>
        <begin position="1"/>
        <end position="21"/>
    </location>
</feature>
<protein>
    <recommendedName>
        <fullName evidence="4">Lipoprotein</fullName>
    </recommendedName>
</protein>
<keyword evidence="1" id="KW-0732">Signal</keyword>
<organism evidence="2 3">
    <name type="scientific">Variovorax ginsengisoli</name>
    <dbReference type="NCBI Taxonomy" id="363844"/>
    <lineage>
        <taxon>Bacteria</taxon>
        <taxon>Pseudomonadati</taxon>
        <taxon>Pseudomonadota</taxon>
        <taxon>Betaproteobacteria</taxon>
        <taxon>Burkholderiales</taxon>
        <taxon>Comamonadaceae</taxon>
        <taxon>Variovorax</taxon>
    </lineage>
</organism>
<gene>
    <name evidence="2" type="ORF">Q2T77_25745</name>
</gene>
<dbReference type="Proteomes" id="UP001169027">
    <property type="component" value="Unassembled WGS sequence"/>
</dbReference>
<sequence length="152" mass="16724">MTKKITFAALAMGLTTCIASAQPSDEMSDFKKRAEIADFKARTERMIDAVGREACEEFNAQATATSFWVCVRGARGTAEDMTRRMIEMGAMLPPSKERPEFVDKALYTHCKTALEKPFMPNDYSVCKQGVEAAVAIVAKSTAVKPKQSSRSK</sequence>
<evidence type="ECO:0008006" key="4">
    <source>
        <dbReference type="Google" id="ProtNLM"/>
    </source>
</evidence>
<evidence type="ECO:0000313" key="3">
    <source>
        <dbReference type="Proteomes" id="UP001169027"/>
    </source>
</evidence>